<dbReference type="Gene3D" id="2.60.40.1180">
    <property type="entry name" value="Golgi alpha-mannosidase II"/>
    <property type="match status" value="1"/>
</dbReference>
<evidence type="ECO:0000259" key="7">
    <source>
        <dbReference type="Pfam" id="PF17801"/>
    </source>
</evidence>
<evidence type="ECO:0000313" key="8">
    <source>
        <dbReference type="EMBL" id="QEE23331.1"/>
    </source>
</evidence>
<sequence>MKRLTQAATTALIALSLVGVALATTTPTARAVDTRVERTPVLGWSSWSFLREKPTAAKMEEQARALHSSGLQKMGYQYVNLDDFWYQCPGSQGPNVGPYGRWVTDATTFPSRGATNGIKVLADYVHSLGQKFGIYITPGISLQAVQKKTPIMGTKYTADQIANTSVKETNYNCHGMVAIDFDKPGAQAYINSWADMFAQWGVDYIKLDGMGDRNAADIKAWGKAIKQSGRPMILNITQGSFTSAIAPVLKKYANQWEFAPDIECYECEKGGSSYPLTDWANIKGRFDFVAKWQPYAGPGGFNDYDSVEVGNGTNNGLTPDERQTQMSLWALGASPFILGVDLLHLDPHDLHDYLENAAVLAVDQDGIAAKRIVRAGNRQVFAKMVANGEAVVGLFNTGATAEKVSVAASAVGLAASKRGYALEELWTGKKSMTTGPIEATVPSHGVALYRVKPI</sequence>
<name>A0A5B9DXH1_9GAMM</name>
<protein>
    <recommendedName>
        <fullName evidence="5">Alpha-galactosidase</fullName>
        <ecNumber evidence="5">3.2.1.22</ecNumber>
    </recommendedName>
    <alternativeName>
        <fullName evidence="5">Melibiase</fullName>
    </alternativeName>
</protein>
<dbReference type="InterPro" id="IPR013785">
    <property type="entry name" value="Aldolase_TIM"/>
</dbReference>
<evidence type="ECO:0000256" key="3">
    <source>
        <dbReference type="ARBA" id="ARBA00022801"/>
    </source>
</evidence>
<accession>A0A5B9DXH1</accession>
<evidence type="ECO:0000256" key="6">
    <source>
        <dbReference type="SAM" id="SignalP"/>
    </source>
</evidence>
<dbReference type="Gene3D" id="3.20.20.70">
    <property type="entry name" value="Aldolase class I"/>
    <property type="match status" value="1"/>
</dbReference>
<dbReference type="Pfam" id="PF16499">
    <property type="entry name" value="Melibiase_2"/>
    <property type="match status" value="2"/>
</dbReference>
<dbReference type="AlphaFoldDB" id="A0A5B9DXH1"/>
<dbReference type="InterPro" id="IPR041233">
    <property type="entry name" value="Melibiase_C"/>
</dbReference>
<dbReference type="SUPFAM" id="SSF51011">
    <property type="entry name" value="Glycosyl hydrolase domain"/>
    <property type="match status" value="1"/>
</dbReference>
<dbReference type="PANTHER" id="PTHR11452">
    <property type="entry name" value="ALPHA-GALACTOSIDASE/ALPHA-N-ACETYLGALACTOSAMINIDASE"/>
    <property type="match status" value="1"/>
</dbReference>
<keyword evidence="3 5" id="KW-0378">Hydrolase</keyword>
<dbReference type="InterPro" id="IPR017853">
    <property type="entry name" value="GH"/>
</dbReference>
<feature type="chain" id="PRO_5023001397" description="Alpha-galactosidase" evidence="6">
    <location>
        <begin position="24"/>
        <end position="454"/>
    </location>
</feature>
<dbReference type="Proteomes" id="UP000321807">
    <property type="component" value="Chromosome"/>
</dbReference>
<dbReference type="EC" id="3.2.1.22" evidence="5"/>
<dbReference type="CDD" id="cd14792">
    <property type="entry name" value="GH27"/>
    <property type="match status" value="1"/>
</dbReference>
<comment type="similarity">
    <text evidence="1 5">Belongs to the glycosyl hydrolase 27 family.</text>
</comment>
<comment type="catalytic activity">
    <reaction evidence="5">
        <text>Hydrolysis of terminal, non-reducing alpha-D-galactose residues in alpha-D-galactosides, including galactose oligosaccharides, galactomannans and galactolipids.</text>
        <dbReference type="EC" id="3.2.1.22"/>
    </reaction>
</comment>
<dbReference type="SUPFAM" id="SSF51445">
    <property type="entry name" value="(Trans)glycosidases"/>
    <property type="match status" value="1"/>
</dbReference>
<dbReference type="EMBL" id="CP042807">
    <property type="protein sequence ID" value="QEE23331.1"/>
    <property type="molecule type" value="Genomic_DNA"/>
</dbReference>
<evidence type="ECO:0000313" key="9">
    <source>
        <dbReference type="Proteomes" id="UP000321807"/>
    </source>
</evidence>
<dbReference type="KEGG" id="rgl:CS053_01565"/>
<reference evidence="8 9" key="1">
    <citation type="submission" date="2019-08" db="EMBL/GenBank/DDBJ databases">
        <title>Complete genome sequence of Rhodanobacter glycinis strain T01E-68 isolated from tomato root.</title>
        <authorList>
            <person name="Weon H.-Y."/>
            <person name="Lee S.A."/>
        </authorList>
    </citation>
    <scope>NUCLEOTIDE SEQUENCE [LARGE SCALE GENOMIC DNA]</scope>
    <source>
        <strain evidence="8 9">T01E-68</strain>
    </source>
</reference>
<organism evidence="8 9">
    <name type="scientific">Rhodanobacter glycinis</name>
    <dbReference type="NCBI Taxonomy" id="582702"/>
    <lineage>
        <taxon>Bacteria</taxon>
        <taxon>Pseudomonadati</taxon>
        <taxon>Pseudomonadota</taxon>
        <taxon>Gammaproteobacteria</taxon>
        <taxon>Lysobacterales</taxon>
        <taxon>Rhodanobacteraceae</taxon>
        <taxon>Rhodanobacter</taxon>
    </lineage>
</organism>
<feature type="domain" description="Alpha galactosidase C-terminal" evidence="7">
    <location>
        <begin position="376"/>
        <end position="451"/>
    </location>
</feature>
<keyword evidence="2 6" id="KW-0732">Signal</keyword>
<keyword evidence="5" id="KW-1015">Disulfide bond</keyword>
<evidence type="ECO:0000256" key="4">
    <source>
        <dbReference type="ARBA" id="ARBA00023295"/>
    </source>
</evidence>
<evidence type="ECO:0000256" key="1">
    <source>
        <dbReference type="ARBA" id="ARBA00009743"/>
    </source>
</evidence>
<dbReference type="GO" id="GO:0005975">
    <property type="term" value="P:carbohydrate metabolic process"/>
    <property type="evidence" value="ECO:0007669"/>
    <property type="project" value="InterPro"/>
</dbReference>
<dbReference type="PANTHER" id="PTHR11452:SF42">
    <property type="entry name" value="ALPHA-GALACTOSIDASE"/>
    <property type="match status" value="1"/>
</dbReference>
<evidence type="ECO:0000256" key="5">
    <source>
        <dbReference type="RuleBase" id="RU361168"/>
    </source>
</evidence>
<dbReference type="PRINTS" id="PR00740">
    <property type="entry name" value="GLHYDRLASE27"/>
</dbReference>
<feature type="signal peptide" evidence="6">
    <location>
        <begin position="1"/>
        <end position="23"/>
    </location>
</feature>
<keyword evidence="4 5" id="KW-0326">Glycosidase</keyword>
<evidence type="ECO:0000256" key="2">
    <source>
        <dbReference type="ARBA" id="ARBA00022729"/>
    </source>
</evidence>
<dbReference type="GO" id="GO:0004557">
    <property type="term" value="F:alpha-galactosidase activity"/>
    <property type="evidence" value="ECO:0007669"/>
    <property type="project" value="UniProtKB-EC"/>
</dbReference>
<gene>
    <name evidence="8" type="ORF">CS053_01565</name>
</gene>
<proteinExistence type="inferred from homology"/>
<dbReference type="InterPro" id="IPR002241">
    <property type="entry name" value="Glyco_hydro_27"/>
</dbReference>
<dbReference type="RefSeq" id="WP_147626090.1">
    <property type="nucleotide sequence ID" value="NZ_CP042807.1"/>
</dbReference>
<dbReference type="Pfam" id="PF17801">
    <property type="entry name" value="Melibiase_C"/>
    <property type="match status" value="1"/>
</dbReference>
<dbReference type="InterPro" id="IPR013780">
    <property type="entry name" value="Glyco_hydro_b"/>
</dbReference>